<evidence type="ECO:0000259" key="2">
    <source>
        <dbReference type="PROSITE" id="PS50887"/>
    </source>
</evidence>
<keyword evidence="5" id="KW-0808">Transferase</keyword>
<evidence type="ECO:0000259" key="3">
    <source>
        <dbReference type="PROSITE" id="PS51831"/>
    </source>
</evidence>
<feature type="transmembrane region" description="Helical" evidence="1">
    <location>
        <begin position="177"/>
        <end position="198"/>
    </location>
</feature>
<evidence type="ECO:0000256" key="1">
    <source>
        <dbReference type="SAM" id="Phobius"/>
    </source>
</evidence>
<feature type="transmembrane region" description="Helical" evidence="1">
    <location>
        <begin position="270"/>
        <end position="291"/>
    </location>
</feature>
<dbReference type="InterPro" id="IPR029787">
    <property type="entry name" value="Nucleotide_cyclase"/>
</dbReference>
<dbReference type="Gene3D" id="3.30.450.40">
    <property type="match status" value="1"/>
</dbReference>
<dbReference type="SUPFAM" id="SSF55781">
    <property type="entry name" value="GAF domain-like"/>
    <property type="match status" value="1"/>
</dbReference>
<keyword evidence="1" id="KW-1133">Transmembrane helix</keyword>
<accession>A0ABU9VS42</accession>
<dbReference type="Proteomes" id="UP001407405">
    <property type="component" value="Unassembled WGS sequence"/>
</dbReference>
<dbReference type="SUPFAM" id="SSF109604">
    <property type="entry name" value="HD-domain/PDEase-like"/>
    <property type="match status" value="1"/>
</dbReference>
<evidence type="ECO:0000313" key="5">
    <source>
        <dbReference type="EMBL" id="MEN1759990.1"/>
    </source>
</evidence>
<feature type="transmembrane region" description="Helical" evidence="1">
    <location>
        <begin position="38"/>
        <end position="57"/>
    </location>
</feature>
<gene>
    <name evidence="5" type="ORF">AAIG11_05880</name>
</gene>
<keyword evidence="1" id="KW-0812">Transmembrane</keyword>
<dbReference type="GO" id="GO:0052621">
    <property type="term" value="F:diguanylate cyclase activity"/>
    <property type="evidence" value="ECO:0007669"/>
    <property type="project" value="UniProtKB-EC"/>
</dbReference>
<sequence>MPLSQFLFWGVPIIALVSYCLLMLFLVLSTKDRYIKTFMLVLGALILWTASALFMRMDLSPGSLFWNRIMVTGMFFVPFLIHVFVSVLGGRLRKLPLFVAGIALTAALAANFSGMVVEEAAIISTPIFIHQQPALYRELTYELGPLAIPVYILFFLTIFSVLLQARKASQAGTAPVGSIRLVVTGTIIMFVGVVLNLVPMLGRYPLDILATFINALLLVVAIYKYRMLELRFMITRGLAFFAVIAALITVYLQGLLWVDRRFTLFSGNHSTLITLMLIMLIAATFQPLIILSRKVVSLIFQKADYSRRQALKNFSLTISGVLSLEKICESLTDAVQSVLRTRKIFVMTYSEHSQTYDVFHSSSHIYHPELTLETNHPLPVWFRKNETSLTSQAMKSLPYFKSMWDQEKRLLDQLDIEVIVPVKSRNELTGMILLSSKEDNRPYQPDDLDLLTYLGTSTGVAFDNARLYAAAQAEAHTDSLTKLYNHRFFCRSLTEQIEQVGSGDLSLLLIDLDYFKLYNDLYGHFDGDRALQQIAAILTQLVGTRGIVSRYGGEEFTVLLPHHPTQQAYELAERIRLEIQQTFMNSDDVTQQFLTASVGICTYPRSAPNGDELLKRADFAMYTAKNKGKNQTVIYTPASATNPSSLSKNPPGGNFDAEPSYAATIYALTAAIDAKDQYTFGHSQRVAEYAVTLGKSLNLDPSHLMILKEAALLHDIGKIGIPEQILNKTGPLIRDELEVIRKHVEMSITIVKHLPSLTYVLPAVIGHHERWDGKGYPRGTQGENTPLLARCLAIADTFDAMTSDRPYHRGMGIHEALHEIERNAGTQFDPELVVLFSKLVKNKTISINQNYRNSMVG</sequence>
<dbReference type="PROSITE" id="PS51831">
    <property type="entry name" value="HD"/>
    <property type="match status" value="1"/>
</dbReference>
<dbReference type="CDD" id="cd00077">
    <property type="entry name" value="HDc"/>
    <property type="match status" value="1"/>
</dbReference>
<dbReference type="InterPro" id="IPR043128">
    <property type="entry name" value="Rev_trsase/Diguanyl_cyclase"/>
</dbReference>
<feature type="transmembrane region" description="Helical" evidence="1">
    <location>
        <begin position="6"/>
        <end position="26"/>
    </location>
</feature>
<dbReference type="Pfam" id="PF16927">
    <property type="entry name" value="HisKA_7TM"/>
    <property type="match status" value="1"/>
</dbReference>
<dbReference type="PANTHER" id="PTHR43155:SF2">
    <property type="entry name" value="CYCLIC DI-GMP PHOSPHODIESTERASE PA4108"/>
    <property type="match status" value="1"/>
</dbReference>
<dbReference type="InterPro" id="IPR037522">
    <property type="entry name" value="HD_GYP_dom"/>
</dbReference>
<dbReference type="InterPro" id="IPR029016">
    <property type="entry name" value="GAF-like_dom_sf"/>
</dbReference>
<reference evidence="5 6" key="1">
    <citation type="submission" date="2024-04" db="EMBL/GenBank/DDBJ databases">
        <title>Genome sequencing and metabolic network reconstruction of aminoacids and betaine degradation by Anoxynatronum sibiricum.</title>
        <authorList>
            <person name="Detkova E.N."/>
            <person name="Boltjanskaja Y.V."/>
            <person name="Mardanov A.V."/>
            <person name="Kevbrin V."/>
        </authorList>
    </citation>
    <scope>NUCLEOTIDE SEQUENCE [LARGE SCALE GENOMIC DNA]</scope>
    <source>
        <strain evidence="5 6">Z-7981</strain>
    </source>
</reference>
<keyword evidence="5" id="KW-0548">Nucleotidyltransferase</keyword>
<name>A0ABU9VS42_9CLOT</name>
<dbReference type="PANTHER" id="PTHR43155">
    <property type="entry name" value="CYCLIC DI-GMP PHOSPHODIESTERASE PA4108-RELATED"/>
    <property type="match status" value="1"/>
</dbReference>
<dbReference type="Pfam" id="PF00990">
    <property type="entry name" value="GGDEF"/>
    <property type="match status" value="1"/>
</dbReference>
<dbReference type="NCBIfam" id="TIGR00254">
    <property type="entry name" value="GGDEF"/>
    <property type="match status" value="1"/>
</dbReference>
<feature type="domain" description="HD" evidence="3">
    <location>
        <begin position="679"/>
        <end position="801"/>
    </location>
</feature>
<dbReference type="Pfam" id="PF13487">
    <property type="entry name" value="HD_5"/>
    <property type="match status" value="1"/>
</dbReference>
<protein>
    <submittedName>
        <fullName evidence="5">Diguanylate cyclase</fullName>
        <ecNumber evidence="5">2.7.7.65</ecNumber>
    </submittedName>
</protein>
<keyword evidence="6" id="KW-1185">Reference proteome</keyword>
<dbReference type="CDD" id="cd01949">
    <property type="entry name" value="GGDEF"/>
    <property type="match status" value="1"/>
</dbReference>
<keyword evidence="1" id="KW-0472">Membrane</keyword>
<dbReference type="InterPro" id="IPR006674">
    <property type="entry name" value="HD_domain"/>
</dbReference>
<organism evidence="5 6">
    <name type="scientific">Anoxynatronum sibiricum</name>
    <dbReference type="NCBI Taxonomy" id="210623"/>
    <lineage>
        <taxon>Bacteria</taxon>
        <taxon>Bacillati</taxon>
        <taxon>Bacillota</taxon>
        <taxon>Clostridia</taxon>
        <taxon>Eubacteriales</taxon>
        <taxon>Clostridiaceae</taxon>
        <taxon>Anoxynatronum</taxon>
    </lineage>
</organism>
<dbReference type="Gene3D" id="3.30.70.270">
    <property type="match status" value="1"/>
</dbReference>
<evidence type="ECO:0000313" key="6">
    <source>
        <dbReference type="Proteomes" id="UP001407405"/>
    </source>
</evidence>
<feature type="transmembrane region" description="Helical" evidence="1">
    <location>
        <begin position="237"/>
        <end position="258"/>
    </location>
</feature>
<dbReference type="EMBL" id="JBCITM010000004">
    <property type="protein sequence ID" value="MEN1759990.1"/>
    <property type="molecule type" value="Genomic_DNA"/>
</dbReference>
<dbReference type="InterPro" id="IPR031621">
    <property type="entry name" value="HisKA_7TM"/>
</dbReference>
<dbReference type="SMART" id="SM00065">
    <property type="entry name" value="GAF"/>
    <property type="match status" value="1"/>
</dbReference>
<dbReference type="SMART" id="SM00471">
    <property type="entry name" value="HDc"/>
    <property type="match status" value="1"/>
</dbReference>
<dbReference type="InterPro" id="IPR003607">
    <property type="entry name" value="HD/PDEase_dom"/>
</dbReference>
<proteinExistence type="predicted"/>
<comment type="caution">
    <text evidence="5">The sequence shown here is derived from an EMBL/GenBank/DDBJ whole genome shotgun (WGS) entry which is preliminary data.</text>
</comment>
<evidence type="ECO:0000259" key="4">
    <source>
        <dbReference type="PROSITE" id="PS51832"/>
    </source>
</evidence>
<dbReference type="RefSeq" id="WP_343185314.1">
    <property type="nucleotide sequence ID" value="NZ_JBCITM010000004.1"/>
</dbReference>
<feature type="transmembrane region" description="Helical" evidence="1">
    <location>
        <begin position="69"/>
        <end position="88"/>
    </location>
</feature>
<feature type="domain" description="GGDEF" evidence="2">
    <location>
        <begin position="503"/>
        <end position="637"/>
    </location>
</feature>
<dbReference type="PROSITE" id="PS50887">
    <property type="entry name" value="GGDEF"/>
    <property type="match status" value="1"/>
</dbReference>
<feature type="domain" description="HD-GYP" evidence="4">
    <location>
        <begin position="657"/>
        <end position="853"/>
    </location>
</feature>
<dbReference type="SMART" id="SM00267">
    <property type="entry name" value="GGDEF"/>
    <property type="match status" value="1"/>
</dbReference>
<feature type="transmembrane region" description="Helical" evidence="1">
    <location>
        <begin position="95"/>
        <end position="117"/>
    </location>
</feature>
<feature type="transmembrane region" description="Helical" evidence="1">
    <location>
        <begin position="204"/>
        <end position="225"/>
    </location>
</feature>
<dbReference type="SUPFAM" id="SSF55073">
    <property type="entry name" value="Nucleotide cyclase"/>
    <property type="match status" value="1"/>
</dbReference>
<dbReference type="PROSITE" id="PS51832">
    <property type="entry name" value="HD_GYP"/>
    <property type="match status" value="1"/>
</dbReference>
<dbReference type="InterPro" id="IPR003018">
    <property type="entry name" value="GAF"/>
</dbReference>
<dbReference type="Gene3D" id="1.10.3210.10">
    <property type="entry name" value="Hypothetical protein af1432"/>
    <property type="match status" value="1"/>
</dbReference>
<feature type="transmembrane region" description="Helical" evidence="1">
    <location>
        <begin position="146"/>
        <end position="165"/>
    </location>
</feature>
<dbReference type="EC" id="2.7.7.65" evidence="5"/>
<dbReference type="InterPro" id="IPR000160">
    <property type="entry name" value="GGDEF_dom"/>
</dbReference>